<dbReference type="Proteomes" id="UP001285636">
    <property type="component" value="Unassembled WGS sequence"/>
</dbReference>
<feature type="transmembrane region" description="Helical" evidence="7">
    <location>
        <begin position="76"/>
        <end position="96"/>
    </location>
</feature>
<evidence type="ECO:0000256" key="5">
    <source>
        <dbReference type="ARBA" id="ARBA00022989"/>
    </source>
</evidence>
<dbReference type="GO" id="GO:0005886">
    <property type="term" value="C:plasma membrane"/>
    <property type="evidence" value="ECO:0007669"/>
    <property type="project" value="TreeGrafter"/>
</dbReference>
<feature type="transmembrane region" description="Helical" evidence="7">
    <location>
        <begin position="234"/>
        <end position="257"/>
    </location>
</feature>
<evidence type="ECO:0000256" key="6">
    <source>
        <dbReference type="ARBA" id="ARBA00023136"/>
    </source>
</evidence>
<name>A0AAJ2NLH9_ALKPS</name>
<feature type="transmembrane region" description="Helical" evidence="7">
    <location>
        <begin position="411"/>
        <end position="429"/>
    </location>
</feature>
<protein>
    <submittedName>
        <fullName evidence="8">NCS2 family permease</fullName>
    </submittedName>
</protein>
<evidence type="ECO:0000256" key="4">
    <source>
        <dbReference type="ARBA" id="ARBA00022692"/>
    </source>
</evidence>
<accession>A0AAJ2NLH9</accession>
<feature type="transmembrane region" description="Helical" evidence="7">
    <location>
        <begin position="370"/>
        <end position="399"/>
    </location>
</feature>
<feature type="transmembrane region" description="Helical" evidence="7">
    <location>
        <begin position="102"/>
        <end position="121"/>
    </location>
</feature>
<gene>
    <name evidence="8" type="ORF">RYX45_02715</name>
</gene>
<dbReference type="Pfam" id="PF00860">
    <property type="entry name" value="Xan_ur_permease"/>
    <property type="match status" value="1"/>
</dbReference>
<evidence type="ECO:0000256" key="1">
    <source>
        <dbReference type="ARBA" id="ARBA00004141"/>
    </source>
</evidence>
<comment type="similarity">
    <text evidence="2">Belongs to the nucleobase:cation symporter-2 (NCS2) (TC 2.A.40) family. Azg-like subfamily.</text>
</comment>
<evidence type="ECO:0000256" key="2">
    <source>
        <dbReference type="ARBA" id="ARBA00005697"/>
    </source>
</evidence>
<feature type="transmembrane region" description="Helical" evidence="7">
    <location>
        <begin position="172"/>
        <end position="189"/>
    </location>
</feature>
<dbReference type="EMBL" id="JAWJAY010000001">
    <property type="protein sequence ID" value="MDV2884073.1"/>
    <property type="molecule type" value="Genomic_DNA"/>
</dbReference>
<evidence type="ECO:0000313" key="9">
    <source>
        <dbReference type="Proteomes" id="UP001285636"/>
    </source>
</evidence>
<dbReference type="InterPro" id="IPR045018">
    <property type="entry name" value="Azg-like"/>
</dbReference>
<reference evidence="8" key="1">
    <citation type="submission" date="2023-10" db="EMBL/GenBank/DDBJ databases">
        <title>Screening of Alkalihalophilus pseudofirmusBZ-TG-HK211 and Its Alleviation of Salt Stress on Rapeseed Growth.</title>
        <authorList>
            <person name="Zhao B."/>
            <person name="Guo T."/>
        </authorList>
    </citation>
    <scope>NUCLEOTIDE SEQUENCE</scope>
    <source>
        <strain evidence="8">BZ-TG-HK211</strain>
    </source>
</reference>
<organism evidence="8 9">
    <name type="scientific">Alkalihalophilus pseudofirmus</name>
    <name type="common">Bacillus pseudofirmus</name>
    <dbReference type="NCBI Taxonomy" id="79885"/>
    <lineage>
        <taxon>Bacteria</taxon>
        <taxon>Bacillati</taxon>
        <taxon>Bacillota</taxon>
        <taxon>Bacilli</taxon>
        <taxon>Bacillales</taxon>
        <taxon>Bacillaceae</taxon>
        <taxon>Alkalihalophilus</taxon>
    </lineage>
</organism>
<sequence length="431" mass="45109">MKGVFERFDLDGHDTTIKREVTAGLVSFLTIVYIVAVNGVILADAGIPLEAAIVATIVTSLVGCILMGFWSNAPIILVPGMGVNALFTYTFVHALGLTWQEALAAVFVSGLIFIAIAFTKLAPILSAAIPQSLKDAITVGIGLFLTFIGLQKGGLIQANEETFIQVAHLGDPLPFATILTLLIAVVLFIRNVPGNFLITMVAGTILAVFIGVKPSQGTSEGFSLASYGSLFGELSFGGIATLAFWIAVFSMTMVLVFENLGLIHGHLQMTGHPEKGNKALRANAVSALSSGIFGTSPTVSTVETAAGISAGGRTGLTAIVTGLLFGVTLFMIPLITAVPDSAIAPILLVVGGLMVQNIKSIPFHDFSEGFPAFLVLALIPLTYSIAEGMAFGFIAYPILKMAIGKAKEVPVPLYFIASLFLVHMILHSVGG</sequence>
<comment type="subcellular location">
    <subcellularLocation>
        <location evidence="1">Membrane</location>
        <topology evidence="1">Multi-pass membrane protein</topology>
    </subcellularLocation>
</comment>
<dbReference type="PANTHER" id="PTHR43337">
    <property type="entry name" value="XANTHINE/URACIL PERMEASE C887.17-RELATED"/>
    <property type="match status" value="1"/>
</dbReference>
<dbReference type="RefSeq" id="WP_022626920.1">
    <property type="nucleotide sequence ID" value="NZ_CP144224.1"/>
</dbReference>
<keyword evidence="5 7" id="KW-1133">Transmembrane helix</keyword>
<dbReference type="AlphaFoldDB" id="A0AAJ2NLH9"/>
<feature type="transmembrane region" description="Helical" evidence="7">
    <location>
        <begin position="21"/>
        <end position="43"/>
    </location>
</feature>
<keyword evidence="4 7" id="KW-0812">Transmembrane</keyword>
<feature type="transmembrane region" description="Helical" evidence="7">
    <location>
        <begin position="49"/>
        <end position="69"/>
    </location>
</feature>
<dbReference type="GO" id="GO:0005345">
    <property type="term" value="F:purine nucleobase transmembrane transporter activity"/>
    <property type="evidence" value="ECO:0007669"/>
    <property type="project" value="TreeGrafter"/>
</dbReference>
<feature type="transmembrane region" description="Helical" evidence="7">
    <location>
        <begin position="316"/>
        <end position="336"/>
    </location>
</feature>
<proteinExistence type="inferred from homology"/>
<feature type="transmembrane region" description="Helical" evidence="7">
    <location>
        <begin position="196"/>
        <end position="214"/>
    </location>
</feature>
<comment type="caution">
    <text evidence="8">The sequence shown here is derived from an EMBL/GenBank/DDBJ whole genome shotgun (WGS) entry which is preliminary data.</text>
</comment>
<keyword evidence="6 7" id="KW-0472">Membrane</keyword>
<keyword evidence="3" id="KW-0813">Transport</keyword>
<evidence type="ECO:0000256" key="3">
    <source>
        <dbReference type="ARBA" id="ARBA00022448"/>
    </source>
</evidence>
<dbReference type="PANTHER" id="PTHR43337:SF2">
    <property type="entry name" value="XANTHINE_URACIL PERMEASE"/>
    <property type="match status" value="1"/>
</dbReference>
<evidence type="ECO:0000256" key="7">
    <source>
        <dbReference type="SAM" id="Phobius"/>
    </source>
</evidence>
<evidence type="ECO:0000313" key="8">
    <source>
        <dbReference type="EMBL" id="MDV2884073.1"/>
    </source>
</evidence>
<feature type="transmembrane region" description="Helical" evidence="7">
    <location>
        <begin position="133"/>
        <end position="152"/>
    </location>
</feature>
<dbReference type="InterPro" id="IPR006043">
    <property type="entry name" value="NCS2"/>
</dbReference>